<keyword evidence="2" id="KW-0966">Cell projection</keyword>
<evidence type="ECO:0000313" key="3">
    <source>
        <dbReference type="Proteomes" id="UP000549617"/>
    </source>
</evidence>
<evidence type="ECO:0000313" key="2">
    <source>
        <dbReference type="EMBL" id="MBB5685256.1"/>
    </source>
</evidence>
<evidence type="ECO:0000256" key="1">
    <source>
        <dbReference type="SAM" id="SignalP"/>
    </source>
</evidence>
<feature type="chain" id="PRO_5030808602" evidence="1">
    <location>
        <begin position="20"/>
        <end position="132"/>
    </location>
</feature>
<accession>A0A7W9AGU6</accession>
<dbReference type="EMBL" id="JACIJC010000002">
    <property type="protein sequence ID" value="MBB5685256.1"/>
    <property type="molecule type" value="Genomic_DNA"/>
</dbReference>
<keyword evidence="3" id="KW-1185">Reference proteome</keyword>
<dbReference type="AlphaFoldDB" id="A0A7W9AGU6"/>
<reference evidence="2 3" key="1">
    <citation type="submission" date="2020-08" db="EMBL/GenBank/DDBJ databases">
        <title>Genomic Encyclopedia of Type Strains, Phase IV (KMG-IV): sequencing the most valuable type-strain genomes for metagenomic binning, comparative biology and taxonomic classification.</title>
        <authorList>
            <person name="Goeker M."/>
        </authorList>
    </citation>
    <scope>NUCLEOTIDE SEQUENCE [LARGE SCALE GENOMIC DNA]</scope>
    <source>
        <strain evidence="2 3">DSM 25079</strain>
    </source>
</reference>
<dbReference type="RefSeq" id="WP_246350405.1">
    <property type="nucleotide sequence ID" value="NZ_JACIJC010000002.1"/>
</dbReference>
<dbReference type="Proteomes" id="UP000549617">
    <property type="component" value="Unassembled WGS sequence"/>
</dbReference>
<organism evidence="2 3">
    <name type="scientific">Sphingobium boeckii</name>
    <dbReference type="NCBI Taxonomy" id="1082345"/>
    <lineage>
        <taxon>Bacteria</taxon>
        <taxon>Pseudomonadati</taxon>
        <taxon>Pseudomonadota</taxon>
        <taxon>Alphaproteobacteria</taxon>
        <taxon>Sphingomonadales</taxon>
        <taxon>Sphingomonadaceae</taxon>
        <taxon>Sphingobium</taxon>
    </lineage>
</organism>
<name>A0A7W9AGU6_9SPHN</name>
<proteinExistence type="predicted"/>
<gene>
    <name evidence="2" type="ORF">FHS49_001264</name>
</gene>
<comment type="caution">
    <text evidence="2">The sequence shown here is derived from an EMBL/GenBank/DDBJ whole genome shotgun (WGS) entry which is preliminary data.</text>
</comment>
<keyword evidence="2" id="KW-0969">Cilium</keyword>
<sequence length="132" mass="13582">MIVITAAAALSSLAGGGMAAVGSPAPSGDSASFLNVSDITTPIFSPSGIDGSLSVSVAIQARDASMINDLREKMPELRAALLTTTLEFSRLYASGFQPVDAERLDEQLTAALQRVHPGAERALILKLSADPA</sequence>
<protein>
    <submittedName>
        <fullName evidence="2">Flagellar basal body-associated protein FliL</fullName>
    </submittedName>
</protein>
<keyword evidence="2" id="KW-0282">Flagellum</keyword>
<keyword evidence="1" id="KW-0732">Signal</keyword>
<feature type="signal peptide" evidence="1">
    <location>
        <begin position="1"/>
        <end position="19"/>
    </location>
</feature>